<dbReference type="Gene3D" id="3.40.50.2000">
    <property type="entry name" value="Glycogen Phosphorylase B"/>
    <property type="match status" value="2"/>
</dbReference>
<dbReference type="InterPro" id="IPR050271">
    <property type="entry name" value="UDP-glycosyltransferase"/>
</dbReference>
<dbReference type="HOGENOM" id="CLU_000537_7_1_6"/>
<dbReference type="Proteomes" id="UP000005090">
    <property type="component" value="Chromosome"/>
</dbReference>
<dbReference type="STRING" id="686340.Metal_1284"/>
<accession>H8GJ94</accession>
<proteinExistence type="predicted"/>
<gene>
    <name evidence="3" type="ORF">Metal_1284</name>
</gene>
<dbReference type="AlphaFoldDB" id="H8GJ94"/>
<organism evidence="3 4">
    <name type="scientific">Methylomicrobium album BG8</name>
    <dbReference type="NCBI Taxonomy" id="686340"/>
    <lineage>
        <taxon>Bacteria</taxon>
        <taxon>Pseudomonadati</taxon>
        <taxon>Pseudomonadota</taxon>
        <taxon>Gammaproteobacteria</taxon>
        <taxon>Methylococcales</taxon>
        <taxon>Methylococcaceae</taxon>
        <taxon>Methylomicrobium</taxon>
    </lineage>
</organism>
<dbReference type="EMBL" id="CM001475">
    <property type="protein sequence ID" value="EIC29084.1"/>
    <property type="molecule type" value="Genomic_DNA"/>
</dbReference>
<dbReference type="eggNOG" id="COG1819">
    <property type="taxonomic scope" value="Bacteria"/>
</dbReference>
<evidence type="ECO:0000313" key="4">
    <source>
        <dbReference type="Proteomes" id="UP000005090"/>
    </source>
</evidence>
<keyword evidence="4" id="KW-1185">Reference proteome</keyword>
<dbReference type="Pfam" id="PF00201">
    <property type="entry name" value="UDPGT"/>
    <property type="match status" value="1"/>
</dbReference>
<keyword evidence="1" id="KW-0328">Glycosyltransferase</keyword>
<evidence type="ECO:0000256" key="1">
    <source>
        <dbReference type="ARBA" id="ARBA00022676"/>
    </source>
</evidence>
<dbReference type="GO" id="GO:0008194">
    <property type="term" value="F:UDP-glycosyltransferase activity"/>
    <property type="evidence" value="ECO:0007669"/>
    <property type="project" value="InterPro"/>
</dbReference>
<dbReference type="InterPro" id="IPR002213">
    <property type="entry name" value="UDP_glucos_trans"/>
</dbReference>
<evidence type="ECO:0000313" key="3">
    <source>
        <dbReference type="EMBL" id="EIC29084.1"/>
    </source>
</evidence>
<keyword evidence="2 3" id="KW-0808">Transferase</keyword>
<dbReference type="PANTHER" id="PTHR48043:SF145">
    <property type="entry name" value="FI06409P-RELATED"/>
    <property type="match status" value="1"/>
</dbReference>
<name>H8GJ94_METAL</name>
<dbReference type="PANTHER" id="PTHR48043">
    <property type="entry name" value="EG:EG0003.4 PROTEIN-RELATED"/>
    <property type="match status" value="1"/>
</dbReference>
<dbReference type="CDD" id="cd03784">
    <property type="entry name" value="GT1_Gtf-like"/>
    <property type="match status" value="1"/>
</dbReference>
<dbReference type="SUPFAM" id="SSF53756">
    <property type="entry name" value="UDP-Glycosyltransferase/glycogen phosphorylase"/>
    <property type="match status" value="1"/>
</dbReference>
<sequence>MANIVFCFPPIVSTINSSLRLARELKLRGHRITYIGITDCKPLICANGFEFVSIYEEWFPKGCFEGVYLKLQSSDTSNLSETRSHTLRFNEFLDYLIAGGDEELNVAIKKLKPDLILVSTSLSDSVVWALFFHKLKLKVIYVFDVLGGCNHTVPPIHTDLVSDGSLWSSIKTVSVWFIYRIKKIWHEKYRVRNGLDLISPDKLRKISNYCDYSHKDIDFWTDMPGFQLKLPELVLFPRVFDFPSAKKKGRYYAEASIDLNREQPSFPWEKIDDSQPIVYVALGTLSLMAKSDYEKFFHTVIKASTKWPEWNWVLSIGNNLSIDDFKYACSNVIIVNRAPQLELLKKASLMITHGGPNSIKECIFFGVPMIVFPLWFDQPGNVARVIYHGLGLKGNFKTITSKELQALIEEVTTNPKFIERIKAMQRSFMEIEDAKPSIQLVERFISQADIPPFLD</sequence>
<evidence type="ECO:0000256" key="2">
    <source>
        <dbReference type="ARBA" id="ARBA00022679"/>
    </source>
</evidence>
<reference evidence="3 4" key="1">
    <citation type="journal article" date="2013" name="Genome Announc.">
        <title>Genome Sequence of the Obligate Gammaproteobacterial Methanotroph Methylomicrobium album Strain BG8.</title>
        <authorList>
            <person name="Kits K.D."/>
            <person name="Kalyuzhnaya M.G."/>
            <person name="Klotz M.G."/>
            <person name="Jetten M.S."/>
            <person name="Op den Camp H.J."/>
            <person name="Vuilleumier S."/>
            <person name="Bringel F."/>
            <person name="Dispirito A.A."/>
            <person name="Murrell J.C."/>
            <person name="Bruce D."/>
            <person name="Cheng J.F."/>
            <person name="Copeland A."/>
            <person name="Goodwin L."/>
            <person name="Hauser L."/>
            <person name="Lajus A."/>
            <person name="Land M.L."/>
            <person name="Lapidus A."/>
            <person name="Lucas S."/>
            <person name="Medigue C."/>
            <person name="Pitluck S."/>
            <person name="Woyke T."/>
            <person name="Zeytun A."/>
            <person name="Stein L.Y."/>
        </authorList>
    </citation>
    <scope>NUCLEOTIDE SEQUENCE [LARGE SCALE GENOMIC DNA]</scope>
    <source>
        <strain evidence="3 4">BG8</strain>
    </source>
</reference>
<protein>
    <submittedName>
        <fullName evidence="3">Glycosyltransferase, MGT family</fullName>
    </submittedName>
</protein>